<proteinExistence type="predicted"/>
<name>A0A6G9D1L4_RHOER</name>
<organism evidence="2 3">
    <name type="scientific">Rhodococcus erythropolis</name>
    <name type="common">Arthrobacter picolinophilus</name>
    <dbReference type="NCBI Taxonomy" id="1833"/>
    <lineage>
        <taxon>Bacteria</taxon>
        <taxon>Bacillati</taxon>
        <taxon>Actinomycetota</taxon>
        <taxon>Actinomycetes</taxon>
        <taxon>Mycobacteriales</taxon>
        <taxon>Nocardiaceae</taxon>
        <taxon>Rhodococcus</taxon>
        <taxon>Rhodococcus erythropolis group</taxon>
    </lineage>
</organism>
<reference evidence="2 3" key="1">
    <citation type="submission" date="2020-03" db="EMBL/GenBank/DDBJ databases">
        <title>Screen low temperature-resistant strains for efficient degradation of petroleum hydrocarbons under the low temperature.</title>
        <authorList>
            <person name="Wang Y."/>
            <person name="Chen J."/>
        </authorList>
    </citation>
    <scope>NUCLEOTIDE SEQUENCE [LARGE SCALE GENOMIC DNA]</scope>
    <source>
        <strain evidence="2 3">KB1</strain>
    </source>
</reference>
<gene>
    <name evidence="2" type="ORF">G9444_5739</name>
</gene>
<dbReference type="Pfam" id="PF18598">
    <property type="entry name" value="TetR_C_36"/>
    <property type="match status" value="1"/>
</dbReference>
<dbReference type="EMBL" id="CP050124">
    <property type="protein sequence ID" value="QIP42982.1"/>
    <property type="molecule type" value="Genomic_DNA"/>
</dbReference>
<protein>
    <recommendedName>
        <fullName evidence="1">QsdR TetR regulatory C-terminal domain-containing protein</fullName>
    </recommendedName>
</protein>
<evidence type="ECO:0000313" key="3">
    <source>
        <dbReference type="Proteomes" id="UP000502345"/>
    </source>
</evidence>
<dbReference type="AlphaFoldDB" id="A0A6G9D1L4"/>
<feature type="domain" description="QsdR TetR regulatory C-terminal" evidence="1">
    <location>
        <begin position="20"/>
        <end position="120"/>
    </location>
</feature>
<sequence length="122" mass="13431">MLAEATERTYRKAMSQASGQGPEYILDVFGRVMRSVESSTELRALTKREPMVFIKLAMMPGSIESISASITAEILQSQVDAGQLTITLSPQVLGEALVRICDVHLYAPCSAEKRPRSRRLST</sequence>
<dbReference type="InterPro" id="IPR041485">
    <property type="entry name" value="TetR_C_36"/>
</dbReference>
<evidence type="ECO:0000313" key="2">
    <source>
        <dbReference type="EMBL" id="QIP42982.1"/>
    </source>
</evidence>
<accession>A0A6G9D1L4</accession>
<dbReference type="Proteomes" id="UP000502345">
    <property type="component" value="Chromosome"/>
</dbReference>
<evidence type="ECO:0000259" key="1">
    <source>
        <dbReference type="Pfam" id="PF18598"/>
    </source>
</evidence>